<evidence type="ECO:0000313" key="3">
    <source>
        <dbReference type="Proteomes" id="UP000051888"/>
    </source>
</evidence>
<keyword evidence="1" id="KW-0472">Membrane</keyword>
<dbReference type="AlphaFoldDB" id="A0A0Q3WRE1"/>
<evidence type="ECO:0000313" key="2">
    <source>
        <dbReference type="EMBL" id="KQL50447.1"/>
    </source>
</evidence>
<accession>A0A0Q3WRE1</accession>
<dbReference type="EMBL" id="LJJC01000015">
    <property type="protein sequence ID" value="KQL50447.1"/>
    <property type="molecule type" value="Genomic_DNA"/>
</dbReference>
<keyword evidence="1" id="KW-0812">Transmembrane</keyword>
<reference evidence="2 3" key="1">
    <citation type="submission" date="2015-09" db="EMBL/GenBank/DDBJ databases">
        <title>Genome sequencing project for genomic taxonomy and phylogenomics of Bacillus-like bacteria.</title>
        <authorList>
            <person name="Liu B."/>
            <person name="Wang J."/>
            <person name="Zhu Y."/>
            <person name="Liu G."/>
            <person name="Chen Q."/>
            <person name="Chen Z."/>
            <person name="Lan J."/>
            <person name="Che J."/>
            <person name="Ge C."/>
            <person name="Shi H."/>
            <person name="Pan Z."/>
            <person name="Liu X."/>
        </authorList>
    </citation>
    <scope>NUCLEOTIDE SEQUENCE [LARGE SCALE GENOMIC DNA]</scope>
    <source>
        <strain evidence="2 3">LMG 18435</strain>
    </source>
</reference>
<dbReference type="PATRIC" id="fig|157838.3.peg.4951"/>
<organism evidence="2 3">
    <name type="scientific">Heyndrickxia shackletonii</name>
    <dbReference type="NCBI Taxonomy" id="157838"/>
    <lineage>
        <taxon>Bacteria</taxon>
        <taxon>Bacillati</taxon>
        <taxon>Bacillota</taxon>
        <taxon>Bacilli</taxon>
        <taxon>Bacillales</taxon>
        <taxon>Bacillaceae</taxon>
        <taxon>Heyndrickxia</taxon>
    </lineage>
</organism>
<dbReference type="Proteomes" id="UP000051888">
    <property type="component" value="Unassembled WGS sequence"/>
</dbReference>
<comment type="caution">
    <text evidence="2">The sequence shown here is derived from an EMBL/GenBank/DDBJ whole genome shotgun (WGS) entry which is preliminary data.</text>
</comment>
<gene>
    <name evidence="2" type="ORF">AN964_22575</name>
</gene>
<keyword evidence="3" id="KW-1185">Reference proteome</keyword>
<evidence type="ECO:0000256" key="1">
    <source>
        <dbReference type="SAM" id="Phobius"/>
    </source>
</evidence>
<keyword evidence="1" id="KW-1133">Transmembrane helix</keyword>
<name>A0A0Q3WRE1_9BACI</name>
<feature type="transmembrane region" description="Helical" evidence="1">
    <location>
        <begin position="20"/>
        <end position="37"/>
    </location>
</feature>
<dbReference type="STRING" id="157838.AN964_22575"/>
<dbReference type="RefSeq" id="WP_055742055.1">
    <property type="nucleotide sequence ID" value="NZ_JAAIWL010000036.1"/>
</dbReference>
<proteinExistence type="predicted"/>
<dbReference type="OrthoDB" id="2936892at2"/>
<sequence length="123" mass="14544">MGWYLLVNIIATTYWKHFGWWFLVVCFVALIIGLGPIEKRLSRLEEKRSQEKILSRYPFVKELQNGQVMTIEMKNGERLENVVLLTRVESELLIVSKSEKDRDVDEKKIQTIKLKRVKSIKVH</sequence>
<protein>
    <submittedName>
        <fullName evidence="2">Uncharacterized protein</fullName>
    </submittedName>
</protein>